<evidence type="ECO:0000313" key="4">
    <source>
        <dbReference type="Proteomes" id="UP001500016"/>
    </source>
</evidence>
<feature type="compositionally biased region" description="Pro residues" evidence="1">
    <location>
        <begin position="123"/>
        <end position="134"/>
    </location>
</feature>
<comment type="caution">
    <text evidence="3">The sequence shown here is derived from an EMBL/GenBank/DDBJ whole genome shotgun (WGS) entry which is preliminary data.</text>
</comment>
<gene>
    <name evidence="3" type="ORF">GCM10009801_21650</name>
</gene>
<feature type="signal peptide" evidence="2">
    <location>
        <begin position="1"/>
        <end position="33"/>
    </location>
</feature>
<evidence type="ECO:0000256" key="1">
    <source>
        <dbReference type="SAM" id="MobiDB-lite"/>
    </source>
</evidence>
<keyword evidence="4" id="KW-1185">Reference proteome</keyword>
<organism evidence="3 4">
    <name type="scientific">Streptomyces albiaxialis</name>
    <dbReference type="NCBI Taxonomy" id="329523"/>
    <lineage>
        <taxon>Bacteria</taxon>
        <taxon>Bacillati</taxon>
        <taxon>Actinomycetota</taxon>
        <taxon>Actinomycetes</taxon>
        <taxon>Kitasatosporales</taxon>
        <taxon>Streptomycetaceae</taxon>
        <taxon>Streptomyces</taxon>
    </lineage>
</organism>
<sequence length="142" mass="13674">MSRSRTPERGLAVLAGLLLLVCGVLFGASPASAAPSGAGSAKPAAHASVAHAASAASAPASYEEPGTGDTSPGPGCHKQKKGDVDGAVPAPASGAQNLVAALSACLVPESHAALGAAHARPPVRGPTPAQPPTPVELSVLRV</sequence>
<keyword evidence="2" id="KW-0732">Signal</keyword>
<feature type="chain" id="PRO_5046569117" description="Secreted protein" evidence="2">
    <location>
        <begin position="34"/>
        <end position="142"/>
    </location>
</feature>
<feature type="region of interest" description="Disordered" evidence="1">
    <location>
        <begin position="31"/>
        <end position="91"/>
    </location>
</feature>
<feature type="compositionally biased region" description="Low complexity" evidence="1">
    <location>
        <begin position="31"/>
        <end position="61"/>
    </location>
</feature>
<evidence type="ECO:0008006" key="5">
    <source>
        <dbReference type="Google" id="ProtNLM"/>
    </source>
</evidence>
<protein>
    <recommendedName>
        <fullName evidence="5">Secreted protein</fullName>
    </recommendedName>
</protein>
<dbReference type="EMBL" id="BAAAPE010000006">
    <property type="protein sequence ID" value="GAA2070698.1"/>
    <property type="molecule type" value="Genomic_DNA"/>
</dbReference>
<evidence type="ECO:0000313" key="3">
    <source>
        <dbReference type="EMBL" id="GAA2070698.1"/>
    </source>
</evidence>
<proteinExistence type="predicted"/>
<name>A0ABN2VRY9_9ACTN</name>
<feature type="region of interest" description="Disordered" evidence="1">
    <location>
        <begin position="117"/>
        <end position="142"/>
    </location>
</feature>
<dbReference type="RefSeq" id="WP_344526585.1">
    <property type="nucleotide sequence ID" value="NZ_BAAAPE010000006.1"/>
</dbReference>
<dbReference type="Proteomes" id="UP001500016">
    <property type="component" value="Unassembled WGS sequence"/>
</dbReference>
<reference evidence="3 4" key="1">
    <citation type="journal article" date="2019" name="Int. J. Syst. Evol. Microbiol.">
        <title>The Global Catalogue of Microorganisms (GCM) 10K type strain sequencing project: providing services to taxonomists for standard genome sequencing and annotation.</title>
        <authorList>
            <consortium name="The Broad Institute Genomics Platform"/>
            <consortium name="The Broad Institute Genome Sequencing Center for Infectious Disease"/>
            <person name="Wu L."/>
            <person name="Ma J."/>
        </authorList>
    </citation>
    <scope>NUCLEOTIDE SEQUENCE [LARGE SCALE GENOMIC DNA]</scope>
    <source>
        <strain evidence="3 4">JCM 15478</strain>
    </source>
</reference>
<accession>A0ABN2VRY9</accession>
<evidence type="ECO:0000256" key="2">
    <source>
        <dbReference type="SAM" id="SignalP"/>
    </source>
</evidence>